<comment type="similarity">
    <text evidence="1">Belongs to the short-chain dehydrogenases/reductases (SDR) family.</text>
</comment>
<dbReference type="SUPFAM" id="SSF51735">
    <property type="entry name" value="NAD(P)-binding Rossmann-fold domains"/>
    <property type="match status" value="1"/>
</dbReference>
<dbReference type="Gene3D" id="3.40.50.720">
    <property type="entry name" value="NAD(P)-binding Rossmann-like Domain"/>
    <property type="match status" value="1"/>
</dbReference>
<dbReference type="RefSeq" id="WP_163063009.1">
    <property type="nucleotide sequence ID" value="NZ_JAAGLI010001062.1"/>
</dbReference>
<dbReference type="AlphaFoldDB" id="A0A6L9QSV1"/>
<proteinExistence type="inferred from homology"/>
<dbReference type="Pfam" id="PF13561">
    <property type="entry name" value="adh_short_C2"/>
    <property type="match status" value="1"/>
</dbReference>
<protein>
    <submittedName>
        <fullName evidence="4">SDR family oxidoreductase</fullName>
    </submittedName>
</protein>
<name>A0A6L9QSV1_9ACTN</name>
<dbReference type="InterPro" id="IPR002347">
    <property type="entry name" value="SDR_fam"/>
</dbReference>
<dbReference type="PRINTS" id="PR00081">
    <property type="entry name" value="GDHRDH"/>
</dbReference>
<accession>A0A6L9QSV1</accession>
<dbReference type="EMBL" id="JAAGLI010001062">
    <property type="protein sequence ID" value="NEA28569.1"/>
    <property type="molecule type" value="Genomic_DNA"/>
</dbReference>
<dbReference type="GO" id="GO:0016616">
    <property type="term" value="F:oxidoreductase activity, acting on the CH-OH group of donors, NAD or NADP as acceptor"/>
    <property type="evidence" value="ECO:0007669"/>
    <property type="project" value="UniProtKB-ARBA"/>
</dbReference>
<keyword evidence="2" id="KW-0560">Oxidoreductase</keyword>
<evidence type="ECO:0000256" key="1">
    <source>
        <dbReference type="ARBA" id="ARBA00006484"/>
    </source>
</evidence>
<dbReference type="CDD" id="cd05233">
    <property type="entry name" value="SDR_c"/>
    <property type="match status" value="1"/>
</dbReference>
<feature type="domain" description="Ketoreductase" evidence="3">
    <location>
        <begin position="6"/>
        <end position="185"/>
    </location>
</feature>
<dbReference type="PANTHER" id="PTHR42760">
    <property type="entry name" value="SHORT-CHAIN DEHYDROGENASES/REDUCTASES FAMILY MEMBER"/>
    <property type="match status" value="1"/>
</dbReference>
<evidence type="ECO:0000313" key="4">
    <source>
        <dbReference type="EMBL" id="NEA28569.1"/>
    </source>
</evidence>
<evidence type="ECO:0000259" key="3">
    <source>
        <dbReference type="SMART" id="SM00822"/>
    </source>
</evidence>
<evidence type="ECO:0000256" key="2">
    <source>
        <dbReference type="ARBA" id="ARBA00023002"/>
    </source>
</evidence>
<reference evidence="4 5" key="1">
    <citation type="submission" date="2020-01" db="EMBL/GenBank/DDBJ databases">
        <title>Insect and environment-associated Actinomycetes.</title>
        <authorList>
            <person name="Currrie C."/>
            <person name="Chevrette M."/>
            <person name="Carlson C."/>
            <person name="Stubbendieck R."/>
            <person name="Wendt-Pienkowski E."/>
        </authorList>
    </citation>
    <scope>NUCLEOTIDE SEQUENCE [LARGE SCALE GENOMIC DNA]</scope>
    <source>
        <strain evidence="4 5">SID10258</strain>
    </source>
</reference>
<dbReference type="InterPro" id="IPR057326">
    <property type="entry name" value="KR_dom"/>
</dbReference>
<sequence length="249" mass="24920">MAFSGKTVLITGGAGGIGRAIARAFARDGATVVLAGRDVTALADAVKEIGPDTADHVVADVADPASAARMVETVAGRHGRLHAAVNNAGILGPVGPVADLDPEAWGGVLAVNLTGVFLSMKHEIAHMRTHGGGTIVNVSSNIGAHGRRPGMAAYAASKAGVSTLTRTAALDHIADGVRINAVSPGASDTPMSLLPNESEADRAARMRTAIPAGRVADTSEVASTVLWLASVASSHVVGHDLVIDGGATA</sequence>
<gene>
    <name evidence="4" type="ORF">G3I70_39640</name>
</gene>
<dbReference type="PROSITE" id="PS00061">
    <property type="entry name" value="ADH_SHORT"/>
    <property type="match status" value="1"/>
</dbReference>
<dbReference type="FunFam" id="3.40.50.720:FF:000084">
    <property type="entry name" value="Short-chain dehydrogenase reductase"/>
    <property type="match status" value="1"/>
</dbReference>
<organism evidence="4 5">
    <name type="scientific">Actinomadura bangladeshensis</name>
    <dbReference type="NCBI Taxonomy" id="453573"/>
    <lineage>
        <taxon>Bacteria</taxon>
        <taxon>Bacillati</taxon>
        <taxon>Actinomycetota</taxon>
        <taxon>Actinomycetes</taxon>
        <taxon>Streptosporangiales</taxon>
        <taxon>Thermomonosporaceae</taxon>
        <taxon>Actinomadura</taxon>
    </lineage>
</organism>
<comment type="caution">
    <text evidence="4">The sequence shown here is derived from an EMBL/GenBank/DDBJ whole genome shotgun (WGS) entry which is preliminary data.</text>
</comment>
<dbReference type="PRINTS" id="PR00080">
    <property type="entry name" value="SDRFAMILY"/>
</dbReference>
<dbReference type="SMART" id="SM00822">
    <property type="entry name" value="PKS_KR"/>
    <property type="match status" value="1"/>
</dbReference>
<dbReference type="PANTHER" id="PTHR42760:SF115">
    <property type="entry name" value="3-OXOACYL-[ACYL-CARRIER-PROTEIN] REDUCTASE FABG"/>
    <property type="match status" value="1"/>
</dbReference>
<dbReference type="InterPro" id="IPR020904">
    <property type="entry name" value="Sc_DH/Rdtase_CS"/>
</dbReference>
<evidence type="ECO:0000313" key="5">
    <source>
        <dbReference type="Proteomes" id="UP000475532"/>
    </source>
</evidence>
<dbReference type="InterPro" id="IPR036291">
    <property type="entry name" value="NAD(P)-bd_dom_sf"/>
</dbReference>
<dbReference type="Proteomes" id="UP000475532">
    <property type="component" value="Unassembled WGS sequence"/>
</dbReference>